<protein>
    <submittedName>
        <fullName evidence="6">Restriction endonuclease subunit S</fullName>
        <ecNumber evidence="6">3.1.21.-</ecNumber>
    </submittedName>
</protein>
<dbReference type="InterPro" id="IPR000055">
    <property type="entry name" value="Restrct_endonuc_typeI_TRD"/>
</dbReference>
<dbReference type="InterPro" id="IPR052021">
    <property type="entry name" value="Type-I_RS_S_subunit"/>
</dbReference>
<feature type="domain" description="Type I restriction modification DNA specificity" evidence="5">
    <location>
        <begin position="57"/>
        <end position="220"/>
    </location>
</feature>
<dbReference type="Gene3D" id="3.90.220.20">
    <property type="entry name" value="DNA methylase specificity domains"/>
    <property type="match status" value="2"/>
</dbReference>
<keyword evidence="6" id="KW-0255">Endonuclease</keyword>
<evidence type="ECO:0000256" key="3">
    <source>
        <dbReference type="ARBA" id="ARBA00023125"/>
    </source>
</evidence>
<reference evidence="6 7" key="1">
    <citation type="journal article" date="2019" name="Int. J. Syst. Evol. Microbiol.">
        <title>The Global Catalogue of Microorganisms (GCM) 10K type strain sequencing project: providing services to taxonomists for standard genome sequencing and annotation.</title>
        <authorList>
            <consortium name="The Broad Institute Genomics Platform"/>
            <consortium name="The Broad Institute Genome Sequencing Center for Infectious Disease"/>
            <person name="Wu L."/>
            <person name="Ma J."/>
        </authorList>
    </citation>
    <scope>NUCLEOTIDE SEQUENCE [LARGE SCALE GENOMIC DNA]</scope>
    <source>
        <strain evidence="6 7">JCM 30072</strain>
    </source>
</reference>
<keyword evidence="3" id="KW-0238">DNA-binding</keyword>
<dbReference type="EC" id="3.1.21.-" evidence="6"/>
<gene>
    <name evidence="6" type="ORF">ACFQQG_01250</name>
</gene>
<feature type="region of interest" description="Disordered" evidence="4">
    <location>
        <begin position="1"/>
        <end position="30"/>
    </location>
</feature>
<dbReference type="Gene3D" id="1.10.287.1120">
    <property type="entry name" value="Bipartite methylase S protein"/>
    <property type="match status" value="1"/>
</dbReference>
<dbReference type="GO" id="GO:0004519">
    <property type="term" value="F:endonuclease activity"/>
    <property type="evidence" value="ECO:0007669"/>
    <property type="project" value="UniProtKB-KW"/>
</dbReference>
<dbReference type="PANTHER" id="PTHR30408">
    <property type="entry name" value="TYPE-1 RESTRICTION ENZYME ECOKI SPECIFICITY PROTEIN"/>
    <property type="match status" value="1"/>
</dbReference>
<evidence type="ECO:0000256" key="4">
    <source>
        <dbReference type="SAM" id="MobiDB-lite"/>
    </source>
</evidence>
<dbReference type="GeneID" id="76628860"/>
<dbReference type="PANTHER" id="PTHR30408:SF12">
    <property type="entry name" value="TYPE I RESTRICTION ENZYME MJAVIII SPECIFICITY SUBUNIT"/>
    <property type="match status" value="1"/>
</dbReference>
<evidence type="ECO:0000313" key="6">
    <source>
        <dbReference type="EMBL" id="MFC7057046.1"/>
    </source>
</evidence>
<comment type="caution">
    <text evidence="6">The sequence shown here is derived from an EMBL/GenBank/DDBJ whole genome shotgun (WGS) entry which is preliminary data.</text>
</comment>
<organism evidence="6 7">
    <name type="scientific">Halovenus salina</name>
    <dbReference type="NCBI Taxonomy" id="1510225"/>
    <lineage>
        <taxon>Archaea</taxon>
        <taxon>Methanobacteriati</taxon>
        <taxon>Methanobacteriota</taxon>
        <taxon>Stenosarchaea group</taxon>
        <taxon>Halobacteria</taxon>
        <taxon>Halobacteriales</taxon>
        <taxon>Haloarculaceae</taxon>
        <taxon>Halovenus</taxon>
    </lineage>
</organism>
<feature type="domain" description="Type I restriction modification DNA specificity" evidence="5">
    <location>
        <begin position="314"/>
        <end position="439"/>
    </location>
</feature>
<comment type="similarity">
    <text evidence="1">Belongs to the type-I restriction system S methylase family.</text>
</comment>
<evidence type="ECO:0000313" key="7">
    <source>
        <dbReference type="Proteomes" id="UP001596445"/>
    </source>
</evidence>
<evidence type="ECO:0000256" key="2">
    <source>
        <dbReference type="ARBA" id="ARBA00022747"/>
    </source>
</evidence>
<dbReference type="InterPro" id="IPR044946">
    <property type="entry name" value="Restrct_endonuc_typeI_TRD_sf"/>
</dbReference>
<dbReference type="AlphaFoldDB" id="A0ABD5VUS1"/>
<proteinExistence type="inferred from homology"/>
<keyword evidence="2" id="KW-0680">Restriction system</keyword>
<dbReference type="EMBL" id="JBHSZI010000001">
    <property type="protein sequence ID" value="MFC7057046.1"/>
    <property type="molecule type" value="Genomic_DNA"/>
</dbReference>
<dbReference type="Pfam" id="PF01420">
    <property type="entry name" value="Methylase_S"/>
    <property type="match status" value="2"/>
</dbReference>
<dbReference type="GO" id="GO:0009307">
    <property type="term" value="P:DNA restriction-modification system"/>
    <property type="evidence" value="ECO:0007669"/>
    <property type="project" value="UniProtKB-KW"/>
</dbReference>
<keyword evidence="7" id="KW-1185">Reference proteome</keyword>
<keyword evidence="6" id="KW-0378">Hydrolase</keyword>
<dbReference type="SUPFAM" id="SSF116734">
    <property type="entry name" value="DNA methylase specificity domain"/>
    <property type="match status" value="2"/>
</dbReference>
<dbReference type="RefSeq" id="WP_267162771.1">
    <property type="nucleotide sequence ID" value="NZ_CP112972.1"/>
</dbReference>
<sequence length="471" mass="54089">MSEQDSTLDDFTKNENDSVEENTSSTQLREEGFLTLPYDWDISTVRKAAKQDGLVDGDWIESDDMDETGEIQLVQLGHLGEGQFKGEPDRFITEEFAEEENCTILSEGDLLISRMQAPILRSCLLPTFDYDSIMAVDIARLQHTDNWNRHFLKFLFNSRPIWKQGRAWASGTTRKRISRTNMEKIRLPQPTLDEQRKIATVLYTIDEAIQKTEEIESQLQQIQKGLVKKFLSEGIDATETKETNTKLGTIPKHWNVATIEEILADEDNAFTDGARYSLSSEEIHPEGEARAILLEEVGEGEFKDTTPKFATQEKYEEITHRAIYPGEVVVAKMAEPVARACIVPDTYEKYLLGCADVVRIVPNEEVDDRFLMYCMNSHKVWRQAVAHLRGTGRSRINLENIAELKIPKPPLPEQKRIAEILHDYDRRIENEREYRDQLKRLKQGLMQDLLSGEVRTTDADIEVLDEVRQHG</sequence>
<dbReference type="GO" id="GO:0016787">
    <property type="term" value="F:hydrolase activity"/>
    <property type="evidence" value="ECO:0007669"/>
    <property type="project" value="UniProtKB-KW"/>
</dbReference>
<keyword evidence="6" id="KW-0540">Nuclease</keyword>
<evidence type="ECO:0000259" key="5">
    <source>
        <dbReference type="Pfam" id="PF01420"/>
    </source>
</evidence>
<accession>A0ABD5VUS1</accession>
<dbReference type="GO" id="GO:0003677">
    <property type="term" value="F:DNA binding"/>
    <property type="evidence" value="ECO:0007669"/>
    <property type="project" value="UniProtKB-KW"/>
</dbReference>
<evidence type="ECO:0000256" key="1">
    <source>
        <dbReference type="ARBA" id="ARBA00010923"/>
    </source>
</evidence>
<dbReference type="Proteomes" id="UP001596445">
    <property type="component" value="Unassembled WGS sequence"/>
</dbReference>
<name>A0ABD5VUS1_9EURY</name>